<keyword evidence="3" id="KW-0378">Hydrolase</keyword>
<dbReference type="AlphaFoldDB" id="A0AAE3DN29"/>
<dbReference type="SUPFAM" id="SSF52788">
    <property type="entry name" value="Phosphotyrosine protein phosphatases I"/>
    <property type="match status" value="1"/>
</dbReference>
<dbReference type="GO" id="GO:0004725">
    <property type="term" value="F:protein tyrosine phosphatase activity"/>
    <property type="evidence" value="ECO:0007669"/>
    <property type="project" value="UniProtKB-EC"/>
</dbReference>
<evidence type="ECO:0000313" key="8">
    <source>
        <dbReference type="EMBL" id="MCC2166801.1"/>
    </source>
</evidence>
<name>A0AAE3DN29_9FIRM</name>
<comment type="similarity">
    <text evidence="1">Belongs to the low molecular weight phosphotyrosine protein phosphatase family.</text>
</comment>
<comment type="catalytic activity">
    <reaction evidence="5">
        <text>O-phospho-L-tyrosyl-[protein] + H2O = L-tyrosyl-[protein] + phosphate</text>
        <dbReference type="Rhea" id="RHEA:10684"/>
        <dbReference type="Rhea" id="RHEA-COMP:10136"/>
        <dbReference type="Rhea" id="RHEA-COMP:20101"/>
        <dbReference type="ChEBI" id="CHEBI:15377"/>
        <dbReference type="ChEBI" id="CHEBI:43474"/>
        <dbReference type="ChEBI" id="CHEBI:46858"/>
        <dbReference type="ChEBI" id="CHEBI:61978"/>
        <dbReference type="EC" id="3.1.3.48"/>
    </reaction>
</comment>
<dbReference type="PRINTS" id="PR00719">
    <property type="entry name" value="LMWPTPASE"/>
</dbReference>
<dbReference type="Pfam" id="PF01451">
    <property type="entry name" value="LMWPc"/>
    <property type="match status" value="1"/>
</dbReference>
<evidence type="ECO:0000256" key="5">
    <source>
        <dbReference type="ARBA" id="ARBA00051722"/>
    </source>
</evidence>
<dbReference type="CDD" id="cd16343">
    <property type="entry name" value="LMWPTP"/>
    <property type="match status" value="1"/>
</dbReference>
<feature type="domain" description="Phosphotyrosine protein phosphatase I" evidence="7">
    <location>
        <begin position="2"/>
        <end position="147"/>
    </location>
</feature>
<keyword evidence="9" id="KW-1185">Reference proteome</keyword>
<evidence type="ECO:0000313" key="9">
    <source>
        <dbReference type="Proteomes" id="UP001199355"/>
    </source>
</evidence>
<dbReference type="SMART" id="SM00226">
    <property type="entry name" value="LMWPc"/>
    <property type="match status" value="1"/>
</dbReference>
<dbReference type="InterPro" id="IPR050438">
    <property type="entry name" value="LMW_PTPase"/>
</dbReference>
<accession>A0AAE3DN29</accession>
<keyword evidence="4" id="KW-0904">Protein phosphatase</keyword>
<proteinExistence type="inferred from homology"/>
<evidence type="ECO:0000256" key="1">
    <source>
        <dbReference type="ARBA" id="ARBA00011063"/>
    </source>
</evidence>
<organism evidence="8 9">
    <name type="scientific">Gallintestinimicrobium propionicum</name>
    <dbReference type="NCBI Taxonomy" id="2981770"/>
    <lineage>
        <taxon>Bacteria</taxon>
        <taxon>Bacillati</taxon>
        <taxon>Bacillota</taxon>
        <taxon>Clostridia</taxon>
        <taxon>Lachnospirales</taxon>
        <taxon>Lachnospiraceae</taxon>
        <taxon>Gallintestinimicrobium</taxon>
    </lineage>
</organism>
<feature type="active site" evidence="6">
    <location>
        <position position="14"/>
    </location>
</feature>
<evidence type="ECO:0000256" key="2">
    <source>
        <dbReference type="ARBA" id="ARBA00013064"/>
    </source>
</evidence>
<evidence type="ECO:0000259" key="7">
    <source>
        <dbReference type="SMART" id="SM00226"/>
    </source>
</evidence>
<dbReference type="Proteomes" id="UP001199355">
    <property type="component" value="Unassembled WGS sequence"/>
</dbReference>
<dbReference type="InterPro" id="IPR017867">
    <property type="entry name" value="Tyr_phospatase_low_mol_wt"/>
</dbReference>
<dbReference type="PANTHER" id="PTHR11717">
    <property type="entry name" value="LOW MOLECULAR WEIGHT PROTEIN TYROSINE PHOSPHATASE"/>
    <property type="match status" value="1"/>
</dbReference>
<feature type="active site" description="Proton donor" evidence="6">
    <location>
        <position position="123"/>
    </location>
</feature>
<sequence>MIKILFVCHGNICRSPMSEFILRDMVAKRGIADQFEIASAATSREEIGNPVYPPAVRKLREHGIDPSGKRARQMTKQDYEYYDYLLAAEQYNIQNMLRIVGGDPEHKIHRLLDYSKHPRDIDDPWYSGDFETAYRDIVEGCEAFLESFK</sequence>
<evidence type="ECO:0000256" key="3">
    <source>
        <dbReference type="ARBA" id="ARBA00022801"/>
    </source>
</evidence>
<dbReference type="Gene3D" id="3.40.50.2300">
    <property type="match status" value="1"/>
</dbReference>
<evidence type="ECO:0000256" key="6">
    <source>
        <dbReference type="PIRSR" id="PIRSR617867-1"/>
    </source>
</evidence>
<dbReference type="EC" id="3.1.3.48" evidence="2"/>
<evidence type="ECO:0000256" key="4">
    <source>
        <dbReference type="ARBA" id="ARBA00022912"/>
    </source>
</evidence>
<dbReference type="InterPro" id="IPR023485">
    <property type="entry name" value="Ptyr_pPase"/>
</dbReference>
<reference evidence="8 9" key="1">
    <citation type="submission" date="2021-10" db="EMBL/GenBank/DDBJ databases">
        <title>Anaerobic single-cell dispensing facilitates the cultivation of human gut bacteria.</title>
        <authorList>
            <person name="Afrizal A."/>
        </authorList>
    </citation>
    <scope>NUCLEOTIDE SEQUENCE [LARGE SCALE GENOMIC DNA]</scope>
    <source>
        <strain evidence="8 9">CLA-AA-H244</strain>
    </source>
</reference>
<dbReference type="EMBL" id="JAJEQF010000005">
    <property type="protein sequence ID" value="MCC2166801.1"/>
    <property type="molecule type" value="Genomic_DNA"/>
</dbReference>
<comment type="caution">
    <text evidence="8">The sequence shown here is derived from an EMBL/GenBank/DDBJ whole genome shotgun (WGS) entry which is preliminary data.</text>
</comment>
<dbReference type="PANTHER" id="PTHR11717:SF7">
    <property type="entry name" value="LOW MOLECULAR WEIGHT PHOSPHOTYROSINE PROTEIN PHOSPHATASE"/>
    <property type="match status" value="1"/>
</dbReference>
<dbReference type="InterPro" id="IPR036196">
    <property type="entry name" value="Ptyr_pPase_sf"/>
</dbReference>
<dbReference type="RefSeq" id="WP_308727800.1">
    <property type="nucleotide sequence ID" value="NZ_JAJEQF010000005.1"/>
</dbReference>
<feature type="active site" description="Nucleophile" evidence="6">
    <location>
        <position position="8"/>
    </location>
</feature>
<gene>
    <name evidence="8" type="ORF">LKD45_03640</name>
</gene>
<protein>
    <recommendedName>
        <fullName evidence="2">protein-tyrosine-phosphatase</fullName>
        <ecNumber evidence="2">3.1.3.48</ecNumber>
    </recommendedName>
</protein>